<sequence>MEVSTMDPKKELIIKFNHIILIQGFTRFSMVDLAKMANISRAKLYIYFKNKDEIVAAVVERHLRFTQKYPVPSQAQADNLLPTMLNAWLLMGSTTTLFEQELQQTYPQLARRLNQAITKYFADVQQYYQQAQTANLIIDTVSTEYLMFQNKLNIRGILQQVQLGELTLEQGEHYLKESSTFQSQAMFVAPVPQPTPEVLALEKTIINEYYDTYSLTN</sequence>
<evidence type="ECO:0000259" key="3">
    <source>
        <dbReference type="PROSITE" id="PS50977"/>
    </source>
</evidence>
<accession>A0A4Q9XZ37</accession>
<dbReference type="InterPro" id="IPR001647">
    <property type="entry name" value="HTH_TetR"/>
</dbReference>
<dbReference type="AlphaFoldDB" id="A0A4Q9XZ37"/>
<gene>
    <name evidence="4" type="ORF">EUZ87_13005</name>
</gene>
<keyword evidence="1 2" id="KW-0238">DNA-binding</keyword>
<dbReference type="SUPFAM" id="SSF46689">
    <property type="entry name" value="Homeodomain-like"/>
    <property type="match status" value="1"/>
</dbReference>
<dbReference type="InterPro" id="IPR009057">
    <property type="entry name" value="Homeodomain-like_sf"/>
</dbReference>
<organism evidence="4 5">
    <name type="scientific">Lactiplantibacillus paraplantarum</name>
    <dbReference type="NCBI Taxonomy" id="60520"/>
    <lineage>
        <taxon>Bacteria</taxon>
        <taxon>Bacillati</taxon>
        <taxon>Bacillota</taxon>
        <taxon>Bacilli</taxon>
        <taxon>Lactobacillales</taxon>
        <taxon>Lactobacillaceae</taxon>
        <taxon>Lactiplantibacillus</taxon>
    </lineage>
</organism>
<dbReference type="Gene3D" id="1.10.357.10">
    <property type="entry name" value="Tetracycline Repressor, domain 2"/>
    <property type="match status" value="1"/>
</dbReference>
<feature type="DNA-binding region" description="H-T-H motif" evidence="2">
    <location>
        <begin position="29"/>
        <end position="48"/>
    </location>
</feature>
<dbReference type="PROSITE" id="PS01081">
    <property type="entry name" value="HTH_TETR_1"/>
    <property type="match status" value="1"/>
</dbReference>
<dbReference type="InterPro" id="IPR023772">
    <property type="entry name" value="DNA-bd_HTH_TetR-type_CS"/>
</dbReference>
<evidence type="ECO:0000313" key="4">
    <source>
        <dbReference type="EMBL" id="TBX38836.1"/>
    </source>
</evidence>
<evidence type="ECO:0000256" key="1">
    <source>
        <dbReference type="ARBA" id="ARBA00023125"/>
    </source>
</evidence>
<protein>
    <submittedName>
        <fullName evidence="4">TetR/AcrR family transcriptional regulator</fullName>
    </submittedName>
</protein>
<name>A0A4Q9XZ37_9LACO</name>
<feature type="domain" description="HTH tetR-type" evidence="3">
    <location>
        <begin position="6"/>
        <end position="66"/>
    </location>
</feature>
<evidence type="ECO:0000313" key="5">
    <source>
        <dbReference type="Proteomes" id="UP000292648"/>
    </source>
</evidence>
<evidence type="ECO:0000256" key="2">
    <source>
        <dbReference type="PROSITE-ProRule" id="PRU00335"/>
    </source>
</evidence>
<dbReference type="Proteomes" id="UP000292648">
    <property type="component" value="Unassembled WGS sequence"/>
</dbReference>
<dbReference type="Pfam" id="PF00440">
    <property type="entry name" value="TetR_N"/>
    <property type="match status" value="1"/>
</dbReference>
<dbReference type="PROSITE" id="PS50977">
    <property type="entry name" value="HTH_TETR_2"/>
    <property type="match status" value="1"/>
</dbReference>
<dbReference type="EMBL" id="SEHH01000107">
    <property type="protein sequence ID" value="TBX38836.1"/>
    <property type="molecule type" value="Genomic_DNA"/>
</dbReference>
<comment type="caution">
    <text evidence="4">The sequence shown here is derived from an EMBL/GenBank/DDBJ whole genome shotgun (WGS) entry which is preliminary data.</text>
</comment>
<dbReference type="GO" id="GO:0003677">
    <property type="term" value="F:DNA binding"/>
    <property type="evidence" value="ECO:0007669"/>
    <property type="project" value="UniProtKB-UniRule"/>
</dbReference>
<proteinExistence type="predicted"/>
<reference evidence="4 5" key="1">
    <citation type="submission" date="2019-01" db="EMBL/GenBank/DDBJ databases">
        <title>Draft genome sequence of Lactobacillus paraplantarum OSY-TC318, a Producer of the novel lantibiotic Paraplantaracin TC318.</title>
        <authorList>
            <person name="Hussein W.E."/>
            <person name="Huang E."/>
            <person name="Yousef A.E."/>
        </authorList>
    </citation>
    <scope>NUCLEOTIDE SEQUENCE [LARGE SCALE GENOMIC DNA]</scope>
    <source>
        <strain evidence="4 5">OSY-TC318</strain>
    </source>
</reference>